<accession>A0A9P3FLJ6</accession>
<evidence type="ECO:0000256" key="7">
    <source>
        <dbReference type="ARBA" id="ARBA00022801"/>
    </source>
</evidence>
<dbReference type="GO" id="GO:0016020">
    <property type="term" value="C:membrane"/>
    <property type="evidence" value="ECO:0007669"/>
    <property type="project" value="TreeGrafter"/>
</dbReference>
<dbReference type="EMBL" id="BOLY01000009">
    <property type="protein sequence ID" value="GIZ49174.1"/>
    <property type="molecule type" value="Genomic_DNA"/>
</dbReference>
<dbReference type="AlphaFoldDB" id="A0A9P3FLJ6"/>
<dbReference type="PANTHER" id="PTHR11200">
    <property type="entry name" value="INOSITOL 5-PHOSPHATASE"/>
    <property type="match status" value="1"/>
</dbReference>
<feature type="compositionally biased region" description="Polar residues" evidence="9">
    <location>
        <begin position="1170"/>
        <end position="1183"/>
    </location>
</feature>
<dbReference type="Pfam" id="PF02383">
    <property type="entry name" value="Syja_N"/>
    <property type="match status" value="1"/>
</dbReference>
<evidence type="ECO:0000256" key="4">
    <source>
        <dbReference type="ARBA" id="ARBA00013044"/>
    </source>
</evidence>
<sequence>MAIRVFLRDGPQRAIALATDSHVLIFRHSPSTSGQQTKYGSSTSISESGTPRCIVEFSPWGEQDMNGYRTLSSLSIQGTLGLVTINGDVFLCVVNGSSKVAEVRPGERVNRILSVEFHCLNSSQYDHLLHDQVNPFPTDHLDADGFDHGGHREPLLEHPCMALKKLLSGGTFYYSADFDLTKRIQDRPAEASTISIDSLDAGFLWNTYMIQPLVDFRSRLSRREKDALDASRILTSAIRGFAGTVPVPPSSSPARRENRGLPSNMTLISRLSCRRAGTRFNARGIDDDGNVANFSETETIFTTDHLCFSYVQCRGSVPLFWEQASGLPGQQKITVTRSSEATQPAFDKHMQRLSETYGDIVVVNLLSEEKPQELQLTRQYMHHIDSSTLNHHSKGAESEHRHIIPVNYDFHAETRGPNGYEAASGIRRWIETAARAFEYYLSQDSAELINENGKQHSVLGQNEILKQAGVFRTNCLDCLDRTNLVQTIISQIAFEIFLEQQGEHRPTSDFWARHGMLWADNGDALSKIYAGTGALKSSFTRSGKMSLAGTLADIRKSAQRFYINNVEDKGRQTTMDMLLGRLVGQTSVHLFDPINDWVMGELNRRAPEFTHSEKINIWVGTFNLNGKTHGIEEDLSPWLCPNVEDEFKAPEIVAVAFQEIVNLDVNQILSTDPVRRSMWEQAVRETLNYKAKKRGHEEYVMLRGGQLVGASLSVFVKASVLPKIRNVEGAVKKTGLSGMAGNKGAVAIRMEFADTSICLVTAHLAAGFGNYDERNQDYRTIASGLRFQHNRAIDDHKTVIWFGDFNYRIGLENERARALIKKRDLGQLYENDQLNLQMVHGKAFPHYSEQTPQFLPTYKFNIGTDEYDTSDKARIPAWCDRVLTKGDNIRQLYYDSAPLRFSDHRPVWALFSCTVSVVEQAKRDQISNQLYAKRRAVVGNHTAGATADSDDESLYGYESIEAGLPPASSDKRKWWLDNGMPARSTVQPPGAGHVLNPARPSNPFSASSEPDWVKVEKPGSTPPSRPASLYSNASSTVQGGSLAGQLQGEIVPRKLPPPLKPTPPPQQVNKPANIDGTTDTLARSQSLQFQRKPAPPPKPSKPNLLRTTSNTSSTAASVKSVPPPPEPRRANNTPTNTTRSVFPPPPIRANGDTEKRSQAPLPPPPRKPVKTNSWGSDVSTTRKPVSLPGSQEKPPALPARKPTAPIMDDDEEGGGLKGWEPLKPT</sequence>
<evidence type="ECO:0000256" key="9">
    <source>
        <dbReference type="SAM" id="MobiDB-lite"/>
    </source>
</evidence>
<protein>
    <recommendedName>
        <fullName evidence="4">phosphoinositide 5-phosphatase</fullName>
        <ecNumber evidence="4">3.1.3.36</ecNumber>
    </recommendedName>
</protein>
<dbReference type="InterPro" id="IPR036691">
    <property type="entry name" value="Endo/exonu/phosph_ase_sf"/>
</dbReference>
<feature type="compositionally biased region" description="Low complexity" evidence="9">
    <location>
        <begin position="1130"/>
        <end position="1140"/>
    </location>
</feature>
<comment type="similarity">
    <text evidence="3">In the central section; belongs to the inositol 1,4,5-trisphosphate 5-phosphatase family.</text>
</comment>
<proteinExistence type="inferred from homology"/>
<keyword evidence="6" id="KW-0963">Cytoplasm</keyword>
<dbReference type="SMART" id="SM00128">
    <property type="entry name" value="IPPc"/>
    <property type="match status" value="1"/>
</dbReference>
<evidence type="ECO:0000256" key="6">
    <source>
        <dbReference type="ARBA" id="ARBA00022490"/>
    </source>
</evidence>
<evidence type="ECO:0000256" key="8">
    <source>
        <dbReference type="ARBA" id="ARBA00022927"/>
    </source>
</evidence>
<comment type="subcellular location">
    <subcellularLocation>
        <location evidence="1">Cytoplasm</location>
    </subcellularLocation>
</comment>
<feature type="compositionally biased region" description="Polar residues" evidence="9">
    <location>
        <begin position="1067"/>
        <end position="1089"/>
    </location>
</feature>
<feature type="compositionally biased region" description="Polar residues" evidence="9">
    <location>
        <begin position="1029"/>
        <end position="1039"/>
    </location>
</feature>
<evidence type="ECO:0000256" key="5">
    <source>
        <dbReference type="ARBA" id="ARBA00022448"/>
    </source>
</evidence>
<keyword evidence="8" id="KW-0653">Protein transport</keyword>
<dbReference type="GO" id="GO:0005737">
    <property type="term" value="C:cytoplasm"/>
    <property type="evidence" value="ECO:0007669"/>
    <property type="project" value="UniProtKB-SubCell"/>
</dbReference>
<comment type="caution">
    <text evidence="11">The sequence shown here is derived from an EMBL/GenBank/DDBJ whole genome shotgun (WGS) entry which is preliminary data.</text>
</comment>
<evidence type="ECO:0000313" key="12">
    <source>
        <dbReference type="Proteomes" id="UP000825890"/>
    </source>
</evidence>
<comment type="similarity">
    <text evidence="2">Belongs to the synaptojanin family.</text>
</comment>
<organism evidence="11 12">
    <name type="scientific">Cercospora kikuchii</name>
    <dbReference type="NCBI Taxonomy" id="84275"/>
    <lineage>
        <taxon>Eukaryota</taxon>
        <taxon>Fungi</taxon>
        <taxon>Dikarya</taxon>
        <taxon>Ascomycota</taxon>
        <taxon>Pezizomycotina</taxon>
        <taxon>Dothideomycetes</taxon>
        <taxon>Dothideomycetidae</taxon>
        <taxon>Mycosphaerellales</taxon>
        <taxon>Mycosphaerellaceae</taxon>
        <taxon>Cercospora</taxon>
    </lineage>
</organism>
<dbReference type="InterPro" id="IPR000300">
    <property type="entry name" value="IPPc"/>
</dbReference>
<dbReference type="SUPFAM" id="SSF56219">
    <property type="entry name" value="DNase I-like"/>
    <property type="match status" value="1"/>
</dbReference>
<dbReference type="InterPro" id="IPR002013">
    <property type="entry name" value="SAC_dom"/>
</dbReference>
<dbReference type="RefSeq" id="XP_044663661.1">
    <property type="nucleotide sequence ID" value="XM_044807726.1"/>
</dbReference>
<dbReference type="FunFam" id="3.60.10.10:FF:000029">
    <property type="entry name" value="Inositol polyphosphate 5-phosphatase"/>
    <property type="match status" value="1"/>
</dbReference>
<dbReference type="Proteomes" id="UP000825890">
    <property type="component" value="Unassembled WGS sequence"/>
</dbReference>
<evidence type="ECO:0000256" key="1">
    <source>
        <dbReference type="ARBA" id="ARBA00004496"/>
    </source>
</evidence>
<keyword evidence="5" id="KW-0813">Transport</keyword>
<dbReference type="GeneID" id="68297784"/>
<dbReference type="GO" id="GO:0015031">
    <property type="term" value="P:protein transport"/>
    <property type="evidence" value="ECO:0007669"/>
    <property type="project" value="UniProtKB-KW"/>
</dbReference>
<evidence type="ECO:0000259" key="10">
    <source>
        <dbReference type="PROSITE" id="PS50275"/>
    </source>
</evidence>
<gene>
    <name evidence="11" type="ORF">CKM354_001220900</name>
</gene>
<dbReference type="PROSITE" id="PS50275">
    <property type="entry name" value="SAC"/>
    <property type="match status" value="1"/>
</dbReference>
<evidence type="ECO:0000313" key="11">
    <source>
        <dbReference type="EMBL" id="GIZ49174.1"/>
    </source>
</evidence>
<dbReference type="PANTHER" id="PTHR11200:SF257">
    <property type="entry name" value="PHOSPHOINOSITIDE 5-PHOSPHATASE"/>
    <property type="match status" value="1"/>
</dbReference>
<feature type="domain" description="SAC" evidence="10">
    <location>
        <begin position="163"/>
        <end position="531"/>
    </location>
</feature>
<feature type="region of interest" description="Disordered" evidence="9">
    <location>
        <begin position="980"/>
        <end position="1225"/>
    </location>
</feature>
<dbReference type="Gene3D" id="3.60.10.10">
    <property type="entry name" value="Endonuclease/exonuclease/phosphatase"/>
    <property type="match status" value="1"/>
</dbReference>
<dbReference type="GO" id="GO:0004439">
    <property type="term" value="F:phosphatidylinositol-4,5-bisphosphate 5-phosphatase activity"/>
    <property type="evidence" value="ECO:0007669"/>
    <property type="project" value="UniProtKB-EC"/>
</dbReference>
<dbReference type="OrthoDB" id="405996at2759"/>
<dbReference type="InterPro" id="IPR046985">
    <property type="entry name" value="IP5"/>
</dbReference>
<dbReference type="EC" id="3.1.3.36" evidence="4"/>
<dbReference type="GO" id="GO:0043813">
    <property type="term" value="F:phosphatidylinositol-3,5-bisphosphate 5-phosphatase activity"/>
    <property type="evidence" value="ECO:0007669"/>
    <property type="project" value="TreeGrafter"/>
</dbReference>
<evidence type="ECO:0000256" key="3">
    <source>
        <dbReference type="ARBA" id="ARBA00009678"/>
    </source>
</evidence>
<feature type="compositionally biased region" description="Low complexity" evidence="9">
    <location>
        <begin position="1106"/>
        <end position="1120"/>
    </location>
</feature>
<feature type="compositionally biased region" description="Pro residues" evidence="9">
    <location>
        <begin position="1054"/>
        <end position="1066"/>
    </location>
</feature>
<evidence type="ECO:0000256" key="2">
    <source>
        <dbReference type="ARBA" id="ARBA00008943"/>
    </source>
</evidence>
<dbReference type="GO" id="GO:0046856">
    <property type="term" value="P:phosphatidylinositol dephosphorylation"/>
    <property type="evidence" value="ECO:0007669"/>
    <property type="project" value="InterPro"/>
</dbReference>
<reference evidence="11 12" key="1">
    <citation type="submission" date="2021-01" db="EMBL/GenBank/DDBJ databases">
        <title>Cercospora kikuchii MAFF 305040 whole genome shotgun sequence.</title>
        <authorList>
            <person name="Kashiwa T."/>
            <person name="Suzuki T."/>
        </authorList>
    </citation>
    <scope>NUCLEOTIDE SEQUENCE [LARGE SCALE GENOMIC DNA]</scope>
    <source>
        <strain evidence="11 12">MAFF 305040</strain>
    </source>
</reference>
<keyword evidence="7" id="KW-0378">Hydrolase</keyword>
<keyword evidence="12" id="KW-1185">Reference proteome</keyword>
<name>A0A9P3FLJ6_9PEZI</name>
<dbReference type="Pfam" id="PF22669">
    <property type="entry name" value="Exo_endo_phos2"/>
    <property type="match status" value="1"/>
</dbReference>